<proteinExistence type="predicted"/>
<organism evidence="1">
    <name type="scientific">Anguilla anguilla</name>
    <name type="common">European freshwater eel</name>
    <name type="synonym">Muraena anguilla</name>
    <dbReference type="NCBI Taxonomy" id="7936"/>
    <lineage>
        <taxon>Eukaryota</taxon>
        <taxon>Metazoa</taxon>
        <taxon>Chordata</taxon>
        <taxon>Craniata</taxon>
        <taxon>Vertebrata</taxon>
        <taxon>Euteleostomi</taxon>
        <taxon>Actinopterygii</taxon>
        <taxon>Neopterygii</taxon>
        <taxon>Teleostei</taxon>
        <taxon>Anguilliformes</taxon>
        <taxon>Anguillidae</taxon>
        <taxon>Anguilla</taxon>
    </lineage>
</organism>
<reference evidence="1" key="2">
    <citation type="journal article" date="2015" name="Fish Shellfish Immunol.">
        <title>Early steps in the European eel (Anguilla anguilla)-Vibrio vulnificus interaction in the gills: Role of the RtxA13 toxin.</title>
        <authorList>
            <person name="Callol A."/>
            <person name="Pajuelo D."/>
            <person name="Ebbesson L."/>
            <person name="Teles M."/>
            <person name="MacKenzie S."/>
            <person name="Amaro C."/>
        </authorList>
    </citation>
    <scope>NUCLEOTIDE SEQUENCE</scope>
</reference>
<dbReference type="EMBL" id="GBXM01075346">
    <property type="protein sequence ID" value="JAH33231.1"/>
    <property type="molecule type" value="Transcribed_RNA"/>
</dbReference>
<name>A0A0E9RVT2_ANGAN</name>
<protein>
    <submittedName>
        <fullName evidence="1">Uncharacterized protein</fullName>
    </submittedName>
</protein>
<dbReference type="AlphaFoldDB" id="A0A0E9RVT2"/>
<evidence type="ECO:0000313" key="1">
    <source>
        <dbReference type="EMBL" id="JAH33231.1"/>
    </source>
</evidence>
<reference evidence="1" key="1">
    <citation type="submission" date="2014-11" db="EMBL/GenBank/DDBJ databases">
        <authorList>
            <person name="Amaro Gonzalez C."/>
        </authorList>
    </citation>
    <scope>NUCLEOTIDE SEQUENCE</scope>
</reference>
<accession>A0A0E9RVT2</accession>
<sequence length="53" mass="6058">MIKETKMSQPDLEKSIIQINLVHHEQTAILTEDVQGIGVGEMQLQFYSSNQKQ</sequence>